<evidence type="ECO:0000256" key="1">
    <source>
        <dbReference type="SAM" id="Phobius"/>
    </source>
</evidence>
<feature type="transmembrane region" description="Helical" evidence="1">
    <location>
        <begin position="52"/>
        <end position="70"/>
    </location>
</feature>
<keyword evidence="1" id="KW-0472">Membrane</keyword>
<evidence type="ECO:0000313" key="3">
    <source>
        <dbReference type="Proteomes" id="UP000187185"/>
    </source>
</evidence>
<dbReference type="EMBL" id="CP018762">
    <property type="protein sequence ID" value="APZ35304.1"/>
    <property type="molecule type" value="Genomic_DNA"/>
</dbReference>
<dbReference type="STRING" id="36805.BOH66_14365"/>
<sequence length="157" mass="15997">MTEPRRGVSPPVAVAFAAVGFFALLIAGFGMLSLLSGAEVIAVPGLGPLPGAIATGAATVVFAVTTWIAVRRRHPSYGAVVVIVIATFLAYLAGLAVGAVFAATDAARTAAAIGAFATSWFALVLAAAALVAGWAGIALIRTRAGRPRWPWEQDDRP</sequence>
<keyword evidence="1" id="KW-0812">Transmembrane</keyword>
<accession>A0A1P8UB16</accession>
<keyword evidence="3" id="KW-1185">Reference proteome</keyword>
<keyword evidence="1" id="KW-1133">Transmembrane helix</keyword>
<dbReference type="Pfam" id="PF19616">
    <property type="entry name" value="DUF6121"/>
    <property type="match status" value="1"/>
</dbReference>
<feature type="transmembrane region" description="Helical" evidence="1">
    <location>
        <begin position="12"/>
        <end position="32"/>
    </location>
</feature>
<gene>
    <name evidence="2" type="ORF">BOH66_14365</name>
</gene>
<reference evidence="2 3" key="1">
    <citation type="submission" date="2016-12" db="EMBL/GenBank/DDBJ databases">
        <title>Complete genome sequence of Microbacterium aurum KACC 15219.</title>
        <authorList>
            <person name="Jung Y."/>
            <person name="Shin J.-H."/>
            <person name="Lee Y.-J."/>
            <person name="Yi H."/>
            <person name="Bahn Y.-S."/>
            <person name="Kim J.F."/>
            <person name="Lee D.-W."/>
        </authorList>
    </citation>
    <scope>NUCLEOTIDE SEQUENCE [LARGE SCALE GENOMIC DNA]</scope>
    <source>
        <strain evidence="2 3">KACC 15219</strain>
    </source>
</reference>
<proteinExistence type="predicted"/>
<dbReference type="Proteomes" id="UP000187185">
    <property type="component" value="Chromosome"/>
</dbReference>
<dbReference type="KEGG" id="maur:BOH66_14365"/>
<protein>
    <submittedName>
        <fullName evidence="2">Uncharacterized protein</fullName>
    </submittedName>
</protein>
<organism evidence="2 3">
    <name type="scientific">Microbacterium aurum</name>
    <dbReference type="NCBI Taxonomy" id="36805"/>
    <lineage>
        <taxon>Bacteria</taxon>
        <taxon>Bacillati</taxon>
        <taxon>Actinomycetota</taxon>
        <taxon>Actinomycetes</taxon>
        <taxon>Micrococcales</taxon>
        <taxon>Microbacteriaceae</taxon>
        <taxon>Microbacterium</taxon>
    </lineage>
</organism>
<dbReference type="RefSeq" id="WP_076691673.1">
    <property type="nucleotide sequence ID" value="NZ_CP018762.1"/>
</dbReference>
<dbReference type="AlphaFoldDB" id="A0A1P8UB16"/>
<evidence type="ECO:0000313" key="2">
    <source>
        <dbReference type="EMBL" id="APZ35304.1"/>
    </source>
</evidence>
<name>A0A1P8UB16_9MICO</name>
<dbReference type="InterPro" id="IPR046124">
    <property type="entry name" value="DUF6121"/>
</dbReference>
<feature type="transmembrane region" description="Helical" evidence="1">
    <location>
        <begin position="77"/>
        <end position="104"/>
    </location>
</feature>
<feature type="transmembrane region" description="Helical" evidence="1">
    <location>
        <begin position="110"/>
        <end position="140"/>
    </location>
</feature>